<accession>A0A1F5YWX5</accession>
<dbReference type="Proteomes" id="UP000176665">
    <property type="component" value="Unassembled WGS sequence"/>
</dbReference>
<comment type="function">
    <text evidence="12">Component of the F(0) channel, it forms part of the peripheral stalk, linking F(1) to F(0).</text>
</comment>
<evidence type="ECO:0000313" key="15">
    <source>
        <dbReference type="EMBL" id="OGG04467.1"/>
    </source>
</evidence>
<dbReference type="AlphaFoldDB" id="A0A1F5YWX5"/>
<dbReference type="GO" id="GO:0046961">
    <property type="term" value="F:proton-transporting ATPase activity, rotational mechanism"/>
    <property type="evidence" value="ECO:0007669"/>
    <property type="project" value="TreeGrafter"/>
</dbReference>
<dbReference type="GO" id="GO:0045259">
    <property type="term" value="C:proton-transporting ATP synthase complex"/>
    <property type="evidence" value="ECO:0007669"/>
    <property type="project" value="UniProtKB-KW"/>
</dbReference>
<keyword evidence="12" id="KW-1003">Cell membrane</keyword>
<dbReference type="SUPFAM" id="SSF81573">
    <property type="entry name" value="F1F0 ATP synthase subunit B, membrane domain"/>
    <property type="match status" value="1"/>
</dbReference>
<evidence type="ECO:0000256" key="14">
    <source>
        <dbReference type="SAM" id="Coils"/>
    </source>
</evidence>
<keyword evidence="3 12" id="KW-0138">CF(0)</keyword>
<dbReference type="Pfam" id="PF00430">
    <property type="entry name" value="ATP-synt_B"/>
    <property type="match status" value="1"/>
</dbReference>
<gene>
    <name evidence="12" type="primary">atpF</name>
    <name evidence="15" type="ORF">A2W14_06715</name>
</gene>
<dbReference type="InterPro" id="IPR005864">
    <property type="entry name" value="ATP_synth_F0_bsu_bac"/>
</dbReference>
<dbReference type="PANTHER" id="PTHR33445">
    <property type="entry name" value="ATP SYNTHASE SUBUNIT B', CHLOROPLASTIC"/>
    <property type="match status" value="1"/>
</dbReference>
<dbReference type="GO" id="GO:0046933">
    <property type="term" value="F:proton-transporting ATP synthase activity, rotational mechanism"/>
    <property type="evidence" value="ECO:0007669"/>
    <property type="project" value="UniProtKB-UniRule"/>
</dbReference>
<feature type="transmembrane region" description="Helical" evidence="12">
    <location>
        <begin position="12"/>
        <end position="33"/>
    </location>
</feature>
<evidence type="ECO:0000256" key="8">
    <source>
        <dbReference type="ARBA" id="ARBA00023136"/>
    </source>
</evidence>
<dbReference type="PANTHER" id="PTHR33445:SF2">
    <property type="entry name" value="ATP SYNTHASE SUBUNIT B', CHLOROPLASTIC"/>
    <property type="match status" value="1"/>
</dbReference>
<dbReference type="CDD" id="cd06503">
    <property type="entry name" value="ATP-synt_Fo_b"/>
    <property type="match status" value="1"/>
</dbReference>
<evidence type="ECO:0000256" key="2">
    <source>
        <dbReference type="ARBA" id="ARBA00022448"/>
    </source>
</evidence>
<evidence type="ECO:0000256" key="4">
    <source>
        <dbReference type="ARBA" id="ARBA00022692"/>
    </source>
</evidence>
<evidence type="ECO:0000256" key="3">
    <source>
        <dbReference type="ARBA" id="ARBA00022547"/>
    </source>
</evidence>
<dbReference type="HAMAP" id="MF_01398">
    <property type="entry name" value="ATP_synth_b_bprime"/>
    <property type="match status" value="1"/>
</dbReference>
<comment type="caution">
    <text evidence="15">The sequence shown here is derived from an EMBL/GenBank/DDBJ whole genome shotgun (WGS) entry which is preliminary data.</text>
</comment>
<evidence type="ECO:0000256" key="10">
    <source>
        <dbReference type="ARBA" id="ARBA00025198"/>
    </source>
</evidence>
<dbReference type="STRING" id="1798371.A2W14_06715"/>
<keyword evidence="6 12" id="KW-1133">Transmembrane helix</keyword>
<reference evidence="15 16" key="1">
    <citation type="journal article" date="2016" name="Nat. Commun.">
        <title>Thousands of microbial genomes shed light on interconnected biogeochemical processes in an aquifer system.</title>
        <authorList>
            <person name="Anantharaman K."/>
            <person name="Brown C.T."/>
            <person name="Hug L.A."/>
            <person name="Sharon I."/>
            <person name="Castelle C.J."/>
            <person name="Probst A.J."/>
            <person name="Thomas B.C."/>
            <person name="Singh A."/>
            <person name="Wilkins M.J."/>
            <person name="Karaoz U."/>
            <person name="Brodie E.L."/>
            <person name="Williams K.H."/>
            <person name="Hubbard S.S."/>
            <person name="Banfield J.F."/>
        </authorList>
    </citation>
    <scope>NUCLEOTIDE SEQUENCE [LARGE SCALE GENOMIC DNA]</scope>
</reference>
<dbReference type="NCBIfam" id="TIGR01144">
    <property type="entry name" value="ATP_synt_b"/>
    <property type="match status" value="1"/>
</dbReference>
<comment type="subcellular location">
    <subcellularLocation>
        <location evidence="12">Cell membrane</location>
        <topology evidence="12">Single-pass membrane protein</topology>
    </subcellularLocation>
    <subcellularLocation>
        <location evidence="11">Endomembrane system</location>
        <topology evidence="11">Single-pass membrane protein</topology>
    </subcellularLocation>
</comment>
<organism evidence="15 16">
    <name type="scientific">Candidatus Gottesmanbacteria bacterium RBG_16_37_8</name>
    <dbReference type="NCBI Taxonomy" id="1798371"/>
    <lineage>
        <taxon>Bacteria</taxon>
        <taxon>Candidatus Gottesmaniibacteriota</taxon>
    </lineage>
</organism>
<evidence type="ECO:0000256" key="7">
    <source>
        <dbReference type="ARBA" id="ARBA00023065"/>
    </source>
</evidence>
<evidence type="ECO:0000256" key="6">
    <source>
        <dbReference type="ARBA" id="ARBA00022989"/>
    </source>
</evidence>
<dbReference type="InterPro" id="IPR002146">
    <property type="entry name" value="ATP_synth_b/b'su_bac/chlpt"/>
</dbReference>
<keyword evidence="8 12" id="KW-0472">Membrane</keyword>
<comment type="function">
    <text evidence="10 12">F(1)F(0) ATP synthase produces ATP from ADP in the presence of a proton or sodium gradient. F-type ATPases consist of two structural domains, F(1) containing the extramembraneous catalytic core and F(0) containing the membrane proton channel, linked together by a central stalk and a peripheral stalk. During catalysis, ATP synthesis in the catalytic domain of F(1) is coupled via a rotary mechanism of the central stalk subunits to proton translocation.</text>
</comment>
<proteinExistence type="inferred from homology"/>
<dbReference type="InterPro" id="IPR028987">
    <property type="entry name" value="ATP_synth_B-like_membr_sf"/>
</dbReference>
<keyword evidence="14" id="KW-0175">Coiled coil</keyword>
<name>A0A1F5YWX5_9BACT</name>
<feature type="coiled-coil region" evidence="14">
    <location>
        <begin position="73"/>
        <end position="123"/>
    </location>
</feature>
<keyword evidence="9 12" id="KW-0066">ATP synthesis</keyword>
<sequence length="165" mass="19100">MEKLGIQPIPLLLQVINFLLLLLLLKKFLYAPILQMLKDRRKKIEEGLEFGEKMKVEFDKSEKKRSEIVNKGKIEAQKIVEEARKTAKKKEEELIDKAEKEAAEIIERAEKELAVMKEKLEKDIHGKAIEVAQRLVEKLIKDALSETAQKAIIDKKIKEVTNQLK</sequence>
<comment type="similarity">
    <text evidence="1 12 13">Belongs to the ATPase B chain family.</text>
</comment>
<dbReference type="InterPro" id="IPR050059">
    <property type="entry name" value="ATP_synthase_B_chain"/>
</dbReference>
<evidence type="ECO:0000256" key="11">
    <source>
        <dbReference type="ARBA" id="ARBA00037847"/>
    </source>
</evidence>
<evidence type="ECO:0000256" key="1">
    <source>
        <dbReference type="ARBA" id="ARBA00005513"/>
    </source>
</evidence>
<keyword evidence="2 12" id="KW-0813">Transport</keyword>
<evidence type="ECO:0000256" key="12">
    <source>
        <dbReference type="HAMAP-Rule" id="MF_01398"/>
    </source>
</evidence>
<evidence type="ECO:0000313" key="16">
    <source>
        <dbReference type="Proteomes" id="UP000176665"/>
    </source>
</evidence>
<dbReference type="GO" id="GO:0012505">
    <property type="term" value="C:endomembrane system"/>
    <property type="evidence" value="ECO:0007669"/>
    <property type="project" value="UniProtKB-SubCell"/>
</dbReference>
<keyword evidence="7 12" id="KW-0406">Ion transport</keyword>
<evidence type="ECO:0000256" key="5">
    <source>
        <dbReference type="ARBA" id="ARBA00022781"/>
    </source>
</evidence>
<protein>
    <recommendedName>
        <fullName evidence="12">ATP synthase subunit b</fullName>
    </recommendedName>
    <alternativeName>
        <fullName evidence="12">ATP synthase F(0) sector subunit b</fullName>
    </alternativeName>
    <alternativeName>
        <fullName evidence="12">ATPase subunit I</fullName>
    </alternativeName>
    <alternativeName>
        <fullName evidence="12">F-type ATPase subunit b</fullName>
        <shortName evidence="12">F-ATPase subunit b</shortName>
    </alternativeName>
</protein>
<evidence type="ECO:0000256" key="9">
    <source>
        <dbReference type="ARBA" id="ARBA00023310"/>
    </source>
</evidence>
<keyword evidence="5 12" id="KW-0375">Hydrogen ion transport</keyword>
<dbReference type="EMBL" id="MFJA01000003">
    <property type="protein sequence ID" value="OGG04467.1"/>
    <property type="molecule type" value="Genomic_DNA"/>
</dbReference>
<dbReference type="GO" id="GO:0005886">
    <property type="term" value="C:plasma membrane"/>
    <property type="evidence" value="ECO:0007669"/>
    <property type="project" value="UniProtKB-SubCell"/>
</dbReference>
<dbReference type="Gene3D" id="6.10.250.1580">
    <property type="match status" value="1"/>
</dbReference>
<evidence type="ECO:0000256" key="13">
    <source>
        <dbReference type="RuleBase" id="RU003848"/>
    </source>
</evidence>
<comment type="subunit">
    <text evidence="12">F-type ATPases have 2 components, F(1) - the catalytic core - and F(0) - the membrane proton channel. F(1) has five subunits: alpha(3), beta(3), gamma(1), delta(1), epsilon(1). F(0) has three main subunits: a(1), b(2) and c(10-14). The alpha and beta chains form an alternating ring which encloses part of the gamma chain. F(1) is attached to F(0) by a central stalk formed by the gamma and epsilon chains, while a peripheral stalk is formed by the delta and b chains.</text>
</comment>
<keyword evidence="4 12" id="KW-0812">Transmembrane</keyword>